<dbReference type="EMBL" id="CAMXCT030004879">
    <property type="protein sequence ID" value="CAL4797965.1"/>
    <property type="molecule type" value="Genomic_DNA"/>
</dbReference>
<name>A0A9P1DL59_9DINO</name>
<dbReference type="EMBL" id="CAMXCT020004879">
    <property type="protein sequence ID" value="CAL1164028.1"/>
    <property type="molecule type" value="Genomic_DNA"/>
</dbReference>
<evidence type="ECO:0000313" key="3">
    <source>
        <dbReference type="EMBL" id="CAL1164028.1"/>
    </source>
</evidence>
<organism evidence="2">
    <name type="scientific">Cladocopium goreaui</name>
    <dbReference type="NCBI Taxonomy" id="2562237"/>
    <lineage>
        <taxon>Eukaryota</taxon>
        <taxon>Sar</taxon>
        <taxon>Alveolata</taxon>
        <taxon>Dinophyceae</taxon>
        <taxon>Suessiales</taxon>
        <taxon>Symbiodiniaceae</taxon>
        <taxon>Cladocopium</taxon>
    </lineage>
</organism>
<keyword evidence="4" id="KW-1185">Reference proteome</keyword>
<dbReference type="EMBL" id="CAMXCT010004879">
    <property type="protein sequence ID" value="CAI4010653.1"/>
    <property type="molecule type" value="Genomic_DNA"/>
</dbReference>
<reference evidence="3" key="2">
    <citation type="submission" date="2024-04" db="EMBL/GenBank/DDBJ databases">
        <authorList>
            <person name="Chen Y."/>
            <person name="Shah S."/>
            <person name="Dougan E. K."/>
            <person name="Thang M."/>
            <person name="Chan C."/>
        </authorList>
    </citation>
    <scope>NUCLEOTIDE SEQUENCE [LARGE SCALE GENOMIC DNA]</scope>
</reference>
<sequence>MPQRDDVREHKVRLSLPSLTVIERSGSENCAPPVNCQTDRSQGGIQKALGEVHVALKASEQLLRPRISPRPLTSRESRGDSGASPRFHKDLAEVPAVPSWLRQPQWKTRSSGLTRRRMSTGSIAPGNSGKELPDAVSGRPTALAQARSLHKEMVQAEERSRQFSLSIYKRLGQVALA</sequence>
<gene>
    <name evidence="2" type="ORF">C1SCF055_LOCUS35902</name>
</gene>
<accession>A0A9P1DL59</accession>
<feature type="region of interest" description="Disordered" evidence="1">
    <location>
        <begin position="106"/>
        <end position="141"/>
    </location>
</feature>
<comment type="caution">
    <text evidence="2">The sequence shown here is derived from an EMBL/GenBank/DDBJ whole genome shotgun (WGS) entry which is preliminary data.</text>
</comment>
<reference evidence="2" key="1">
    <citation type="submission" date="2022-10" db="EMBL/GenBank/DDBJ databases">
        <authorList>
            <person name="Chen Y."/>
            <person name="Dougan E. K."/>
            <person name="Chan C."/>
            <person name="Rhodes N."/>
            <person name="Thang M."/>
        </authorList>
    </citation>
    <scope>NUCLEOTIDE SEQUENCE</scope>
</reference>
<evidence type="ECO:0000256" key="1">
    <source>
        <dbReference type="SAM" id="MobiDB-lite"/>
    </source>
</evidence>
<dbReference type="AlphaFoldDB" id="A0A9P1DL59"/>
<feature type="region of interest" description="Disordered" evidence="1">
    <location>
        <begin position="65"/>
        <end position="89"/>
    </location>
</feature>
<evidence type="ECO:0000313" key="4">
    <source>
        <dbReference type="Proteomes" id="UP001152797"/>
    </source>
</evidence>
<dbReference type="Proteomes" id="UP001152797">
    <property type="component" value="Unassembled WGS sequence"/>
</dbReference>
<protein>
    <submittedName>
        <fullName evidence="2">Uncharacterized protein</fullName>
    </submittedName>
</protein>
<proteinExistence type="predicted"/>
<evidence type="ECO:0000313" key="2">
    <source>
        <dbReference type="EMBL" id="CAI4010653.1"/>
    </source>
</evidence>